<evidence type="ECO:0000256" key="2">
    <source>
        <dbReference type="ARBA" id="ARBA00023002"/>
    </source>
</evidence>
<dbReference type="GO" id="GO:0016491">
    <property type="term" value="F:oxidoreductase activity"/>
    <property type="evidence" value="ECO:0007669"/>
    <property type="project" value="UniProtKB-KW"/>
</dbReference>
<organism evidence="3 4">
    <name type="scientific">Bradyrhizobium hipponense</name>
    <dbReference type="NCBI Taxonomy" id="2605638"/>
    <lineage>
        <taxon>Bacteria</taxon>
        <taxon>Pseudomonadati</taxon>
        <taxon>Pseudomonadota</taxon>
        <taxon>Alphaproteobacteria</taxon>
        <taxon>Hyphomicrobiales</taxon>
        <taxon>Nitrobacteraceae</taxon>
        <taxon>Bradyrhizobium</taxon>
    </lineage>
</organism>
<dbReference type="EMBL" id="VSTH01000078">
    <property type="protein sequence ID" value="TYO64142.1"/>
    <property type="molecule type" value="Genomic_DNA"/>
</dbReference>
<evidence type="ECO:0000256" key="1">
    <source>
        <dbReference type="ARBA" id="ARBA00006484"/>
    </source>
</evidence>
<proteinExistence type="inferred from homology"/>
<dbReference type="PROSITE" id="PS00061">
    <property type="entry name" value="ADH_SHORT"/>
    <property type="match status" value="1"/>
</dbReference>
<keyword evidence="4" id="KW-1185">Reference proteome</keyword>
<dbReference type="PRINTS" id="PR00081">
    <property type="entry name" value="GDHRDH"/>
</dbReference>
<dbReference type="NCBIfam" id="NF005559">
    <property type="entry name" value="PRK07231.1"/>
    <property type="match status" value="1"/>
</dbReference>
<dbReference type="PANTHER" id="PTHR24321:SF8">
    <property type="entry name" value="ESTRADIOL 17-BETA-DEHYDROGENASE 8-RELATED"/>
    <property type="match status" value="1"/>
</dbReference>
<dbReference type="Pfam" id="PF13561">
    <property type="entry name" value="adh_short_C2"/>
    <property type="match status" value="1"/>
</dbReference>
<gene>
    <name evidence="3" type="ORF">FXV83_22420</name>
</gene>
<dbReference type="InterPro" id="IPR002347">
    <property type="entry name" value="SDR_fam"/>
</dbReference>
<reference evidence="3 4" key="1">
    <citation type="submission" date="2019-08" db="EMBL/GenBank/DDBJ databases">
        <title>Bradyrhizobium hipponensis sp. nov., a rhizobium isolated from a Lupinus angustifolius root nodule in Tunisia.</title>
        <authorList>
            <person name="Off K."/>
            <person name="Rejili M."/>
            <person name="Mars M."/>
            <person name="Brachmann A."/>
            <person name="Marin M."/>
        </authorList>
    </citation>
    <scope>NUCLEOTIDE SEQUENCE [LARGE SCALE GENOMIC DNA]</scope>
    <source>
        <strain evidence="4">aSej3</strain>
    </source>
</reference>
<dbReference type="SUPFAM" id="SSF51735">
    <property type="entry name" value="NAD(P)-binding Rossmann-fold domains"/>
    <property type="match status" value="1"/>
</dbReference>
<protein>
    <submittedName>
        <fullName evidence="3">SDR family oxidoreductase</fullName>
    </submittedName>
</protein>
<dbReference type="FunFam" id="3.40.50.720:FF:000084">
    <property type="entry name" value="Short-chain dehydrogenase reductase"/>
    <property type="match status" value="1"/>
</dbReference>
<evidence type="ECO:0000313" key="3">
    <source>
        <dbReference type="EMBL" id="TYO64142.1"/>
    </source>
</evidence>
<dbReference type="InterPro" id="IPR036291">
    <property type="entry name" value="NAD(P)-bd_dom_sf"/>
</dbReference>
<dbReference type="InterPro" id="IPR020904">
    <property type="entry name" value="Sc_DH/Rdtase_CS"/>
</dbReference>
<dbReference type="CDD" id="cd05233">
    <property type="entry name" value="SDR_c"/>
    <property type="match status" value="1"/>
</dbReference>
<sequence>MTPRYPELRGRRVLVTGAASGIGYATACRFVAEGARVIALDVDARALAASFPSSSESVHPIVVDVADYGAMKKAFGEIEARFGGLDAAFANAGISIRHAFLDITIEEWRRVVDVNLHGVFHTAQLAARSMVASDGGVVTLMGSTNGMSAHPYYADYNATKAGVILLARTMALELAPKVRVNALCPGYVLTPMQRAEYTDDMLAAVNARIPLRRHAAPEEVAALVAFLASDEAAYITGQHIPIDGGETA</sequence>
<keyword evidence="2" id="KW-0560">Oxidoreductase</keyword>
<dbReference type="PANTHER" id="PTHR24321">
    <property type="entry name" value="DEHYDROGENASES, SHORT CHAIN"/>
    <property type="match status" value="1"/>
</dbReference>
<comment type="similarity">
    <text evidence="1">Belongs to the short-chain dehydrogenases/reductases (SDR) family.</text>
</comment>
<evidence type="ECO:0000313" key="4">
    <source>
        <dbReference type="Proteomes" id="UP000324797"/>
    </source>
</evidence>
<accession>A0A5S4YJF1</accession>
<comment type="caution">
    <text evidence="3">The sequence shown here is derived from an EMBL/GenBank/DDBJ whole genome shotgun (WGS) entry which is preliminary data.</text>
</comment>
<name>A0A5S4YJF1_9BRAD</name>
<dbReference type="Proteomes" id="UP000324797">
    <property type="component" value="Unassembled WGS sequence"/>
</dbReference>
<dbReference type="RefSeq" id="WP_148741554.1">
    <property type="nucleotide sequence ID" value="NZ_VSTH01000078.1"/>
</dbReference>
<dbReference type="AlphaFoldDB" id="A0A5S4YJF1"/>
<dbReference type="Gene3D" id="3.40.50.720">
    <property type="entry name" value="NAD(P)-binding Rossmann-like Domain"/>
    <property type="match status" value="1"/>
</dbReference>